<reference evidence="9 10" key="1">
    <citation type="journal article" date="2014" name="Agronomy (Basel)">
        <title>A Draft Genome Sequence for Ensete ventricosum, the Drought-Tolerant Tree Against Hunger.</title>
        <authorList>
            <person name="Harrison J."/>
            <person name="Moore K.A."/>
            <person name="Paszkiewicz K."/>
            <person name="Jones T."/>
            <person name="Grant M."/>
            <person name="Ambacheew D."/>
            <person name="Muzemil S."/>
            <person name="Studholme D.J."/>
        </authorList>
    </citation>
    <scope>NUCLEOTIDE SEQUENCE [LARGE SCALE GENOMIC DNA]</scope>
</reference>
<dbReference type="GO" id="GO:0005829">
    <property type="term" value="C:cytosol"/>
    <property type="evidence" value="ECO:0007669"/>
    <property type="project" value="TreeGrafter"/>
</dbReference>
<keyword evidence="4" id="KW-0547">Nucleotide-binding</keyword>
<keyword evidence="5" id="KW-0067">ATP-binding</keyword>
<evidence type="ECO:0000256" key="8">
    <source>
        <dbReference type="ARBA" id="ARBA00029936"/>
    </source>
</evidence>
<dbReference type="PANTHER" id="PTHR11946:SF109">
    <property type="entry name" value="VALINE--TRNA LIGASE"/>
    <property type="match status" value="1"/>
</dbReference>
<dbReference type="AlphaFoldDB" id="A0A426X6R8"/>
<evidence type="ECO:0000256" key="5">
    <source>
        <dbReference type="ARBA" id="ARBA00022840"/>
    </source>
</evidence>
<keyword evidence="7" id="KW-0030">Aminoacyl-tRNA synthetase</keyword>
<dbReference type="GO" id="GO:0002161">
    <property type="term" value="F:aminoacyl-tRNA deacylase activity"/>
    <property type="evidence" value="ECO:0007669"/>
    <property type="project" value="InterPro"/>
</dbReference>
<dbReference type="EC" id="6.1.1.9" evidence="2"/>
<accession>A0A426X6R8</accession>
<dbReference type="InterPro" id="IPR009008">
    <property type="entry name" value="Val/Leu/Ile-tRNA-synth_edit"/>
</dbReference>
<keyword evidence="3" id="KW-0436">Ligase</keyword>
<dbReference type="Gene3D" id="3.90.740.10">
    <property type="entry name" value="Valyl/Leucyl/Isoleucyl-tRNA synthetase, editing domain"/>
    <property type="match status" value="1"/>
</dbReference>
<evidence type="ECO:0000256" key="7">
    <source>
        <dbReference type="ARBA" id="ARBA00023146"/>
    </source>
</evidence>
<proteinExistence type="inferred from homology"/>
<evidence type="ECO:0000256" key="3">
    <source>
        <dbReference type="ARBA" id="ARBA00022598"/>
    </source>
</evidence>
<sequence>MVSLTSIPQVAVEKKLMRENKVTRHDIGRQRFIYELVDRIPFFTSPCPSRVATWGRKKDEKRAVHPFNGRKLPVICDDNLVNFEYGTGAVKVRILYMFKREFLLDCYPSIFADC</sequence>
<dbReference type="InterPro" id="IPR002303">
    <property type="entry name" value="Valyl-tRNA_ligase"/>
</dbReference>
<evidence type="ECO:0000313" key="9">
    <source>
        <dbReference type="EMBL" id="RRT35172.1"/>
    </source>
</evidence>
<comment type="caution">
    <text evidence="9">The sequence shown here is derived from an EMBL/GenBank/DDBJ whole genome shotgun (WGS) entry which is preliminary data.</text>
</comment>
<dbReference type="Proteomes" id="UP000287651">
    <property type="component" value="Unassembled WGS sequence"/>
</dbReference>
<evidence type="ECO:0000256" key="4">
    <source>
        <dbReference type="ARBA" id="ARBA00022741"/>
    </source>
</evidence>
<dbReference type="PANTHER" id="PTHR11946">
    <property type="entry name" value="VALYL-TRNA SYNTHETASES"/>
    <property type="match status" value="1"/>
</dbReference>
<evidence type="ECO:0000256" key="2">
    <source>
        <dbReference type="ARBA" id="ARBA00013169"/>
    </source>
</evidence>
<evidence type="ECO:0000256" key="1">
    <source>
        <dbReference type="ARBA" id="ARBA00005594"/>
    </source>
</evidence>
<organism evidence="9 10">
    <name type="scientific">Ensete ventricosum</name>
    <name type="common">Abyssinian banana</name>
    <name type="synonym">Musa ensete</name>
    <dbReference type="NCBI Taxonomy" id="4639"/>
    <lineage>
        <taxon>Eukaryota</taxon>
        <taxon>Viridiplantae</taxon>
        <taxon>Streptophyta</taxon>
        <taxon>Embryophyta</taxon>
        <taxon>Tracheophyta</taxon>
        <taxon>Spermatophyta</taxon>
        <taxon>Magnoliopsida</taxon>
        <taxon>Liliopsida</taxon>
        <taxon>Zingiberales</taxon>
        <taxon>Musaceae</taxon>
        <taxon>Ensete</taxon>
    </lineage>
</organism>
<gene>
    <name evidence="9" type="ORF">B296_00046134</name>
</gene>
<dbReference type="GO" id="GO:0005524">
    <property type="term" value="F:ATP binding"/>
    <property type="evidence" value="ECO:0007669"/>
    <property type="project" value="UniProtKB-KW"/>
</dbReference>
<comment type="similarity">
    <text evidence="1">Belongs to the class-I aminoacyl-tRNA synthetase family.</text>
</comment>
<protein>
    <recommendedName>
        <fullName evidence="2">valine--tRNA ligase</fullName>
        <ecNumber evidence="2">6.1.1.9</ecNumber>
    </recommendedName>
    <alternativeName>
        <fullName evidence="8">Valyl-tRNA synthetase</fullName>
    </alternativeName>
</protein>
<dbReference type="GO" id="GO:0006438">
    <property type="term" value="P:valyl-tRNA aminoacylation"/>
    <property type="evidence" value="ECO:0007669"/>
    <property type="project" value="InterPro"/>
</dbReference>
<name>A0A426X6R8_ENSVE</name>
<dbReference type="GO" id="GO:0004832">
    <property type="term" value="F:valine-tRNA ligase activity"/>
    <property type="evidence" value="ECO:0007669"/>
    <property type="project" value="UniProtKB-EC"/>
</dbReference>
<evidence type="ECO:0000256" key="6">
    <source>
        <dbReference type="ARBA" id="ARBA00022917"/>
    </source>
</evidence>
<keyword evidence="6" id="KW-0648">Protein biosynthesis</keyword>
<dbReference type="SUPFAM" id="SSF50677">
    <property type="entry name" value="ValRS/IleRS/LeuRS editing domain"/>
    <property type="match status" value="1"/>
</dbReference>
<dbReference type="EMBL" id="AMZH03025450">
    <property type="protein sequence ID" value="RRT35172.1"/>
    <property type="molecule type" value="Genomic_DNA"/>
</dbReference>
<evidence type="ECO:0000313" key="10">
    <source>
        <dbReference type="Proteomes" id="UP000287651"/>
    </source>
</evidence>